<keyword evidence="2" id="KW-0238">DNA-binding</keyword>
<dbReference type="PROSITE" id="PS50987">
    <property type="entry name" value="HTH_ARSR_2"/>
    <property type="match status" value="1"/>
</dbReference>
<dbReference type="InterPro" id="IPR036388">
    <property type="entry name" value="WH-like_DNA-bd_sf"/>
</dbReference>
<reference evidence="6 7" key="1">
    <citation type="submission" date="2017-07" db="EMBL/GenBank/DDBJ databases">
        <title>Isolation and whole genome analysis of endospore-forming bacteria from heroin.</title>
        <authorList>
            <person name="Kalinowski J."/>
            <person name="Ahrens B."/>
            <person name="Al-Dilaimi A."/>
            <person name="Winkler A."/>
            <person name="Wibberg D."/>
            <person name="Schleenbecker U."/>
            <person name="Ruckert C."/>
            <person name="Wolfel R."/>
            <person name="Grass G."/>
        </authorList>
    </citation>
    <scope>NUCLEOTIDE SEQUENCE [LARGE SCALE GENOMIC DNA]</scope>
    <source>
        <strain evidence="6 7">7537-G1</strain>
    </source>
</reference>
<dbReference type="GO" id="GO:0003677">
    <property type="term" value="F:DNA binding"/>
    <property type="evidence" value="ECO:0007669"/>
    <property type="project" value="UniProtKB-KW"/>
</dbReference>
<evidence type="ECO:0000313" key="8">
    <source>
        <dbReference type="Proteomes" id="UP000435177"/>
    </source>
</evidence>
<proteinExistence type="predicted"/>
<dbReference type="InterPro" id="IPR011991">
    <property type="entry name" value="ArsR-like_HTH"/>
</dbReference>
<protein>
    <submittedName>
        <fullName evidence="6">ArsR family transcriptional regulator</fullName>
    </submittedName>
    <submittedName>
        <fullName evidence="5">Metalloregulator ArsR/SmtB family transcription factor</fullName>
    </submittedName>
</protein>
<dbReference type="InterPro" id="IPR018656">
    <property type="entry name" value="DUF2087"/>
</dbReference>
<feature type="domain" description="HTH arsR-type" evidence="4">
    <location>
        <begin position="1"/>
        <end position="92"/>
    </location>
</feature>
<dbReference type="Proteomes" id="UP000435177">
    <property type="component" value="Unassembled WGS sequence"/>
</dbReference>
<dbReference type="RefSeq" id="WP_095266272.1">
    <property type="nucleotide sequence ID" value="NZ_NPBY01000047.1"/>
</dbReference>
<dbReference type="EMBL" id="NPBY01000047">
    <property type="protein sequence ID" value="PAD75186.1"/>
    <property type="molecule type" value="Genomic_DNA"/>
</dbReference>
<keyword evidence="8" id="KW-1185">Reference proteome</keyword>
<dbReference type="SUPFAM" id="SSF46785">
    <property type="entry name" value="Winged helix' DNA-binding domain"/>
    <property type="match status" value="1"/>
</dbReference>
<accession>A0A268EQ11</accession>
<dbReference type="Pfam" id="PF09860">
    <property type="entry name" value="DUF2087"/>
    <property type="match status" value="1"/>
</dbReference>
<dbReference type="Pfam" id="PF01022">
    <property type="entry name" value="HTH_5"/>
    <property type="match status" value="1"/>
</dbReference>
<dbReference type="CDD" id="cd00090">
    <property type="entry name" value="HTH_ARSR"/>
    <property type="match status" value="1"/>
</dbReference>
<evidence type="ECO:0000313" key="6">
    <source>
        <dbReference type="EMBL" id="PAD75186.1"/>
    </source>
</evidence>
<dbReference type="NCBIfam" id="NF033788">
    <property type="entry name" value="HTH_metalloreg"/>
    <property type="match status" value="1"/>
</dbReference>
<evidence type="ECO:0000313" key="7">
    <source>
        <dbReference type="Proteomes" id="UP000215596"/>
    </source>
</evidence>
<gene>
    <name evidence="6" type="ORF">CHH67_15880</name>
    <name evidence="5" type="ORF">GNP94_11645</name>
</gene>
<dbReference type="InterPro" id="IPR036390">
    <property type="entry name" value="WH_DNA-bd_sf"/>
</dbReference>
<dbReference type="OrthoDB" id="529288at2"/>
<dbReference type="GO" id="GO:0003700">
    <property type="term" value="F:DNA-binding transcription factor activity"/>
    <property type="evidence" value="ECO:0007669"/>
    <property type="project" value="InterPro"/>
</dbReference>
<dbReference type="PANTHER" id="PTHR33154:SF33">
    <property type="entry name" value="TRANSCRIPTIONAL REPRESSOR SDPR"/>
    <property type="match status" value="1"/>
</dbReference>
<name>A0A268EQ11_9BACL</name>
<dbReference type="Proteomes" id="UP000215596">
    <property type="component" value="Unassembled WGS sequence"/>
</dbReference>
<dbReference type="AlphaFoldDB" id="A0A268EQ11"/>
<evidence type="ECO:0000259" key="4">
    <source>
        <dbReference type="PROSITE" id="PS50987"/>
    </source>
</evidence>
<dbReference type="EMBL" id="WOAA01000008">
    <property type="protein sequence ID" value="MUG66654.1"/>
    <property type="molecule type" value="Genomic_DNA"/>
</dbReference>
<reference evidence="5 8" key="2">
    <citation type="submission" date="2019-11" db="EMBL/GenBank/DDBJ databases">
        <title>Draft genome sequences of five Paenibacillus species of dairy origin.</title>
        <authorList>
            <person name="Olajide A.M."/>
            <person name="Chen S."/>
            <person name="Lapointe G."/>
        </authorList>
    </citation>
    <scope>NUCLEOTIDE SEQUENCE [LARGE SCALE GENOMIC DNA]</scope>
    <source>
        <strain evidence="5 8">3CS1</strain>
    </source>
</reference>
<dbReference type="InterPro" id="IPR001845">
    <property type="entry name" value="HTH_ArsR_DNA-bd_dom"/>
</dbReference>
<evidence type="ECO:0000256" key="3">
    <source>
        <dbReference type="ARBA" id="ARBA00023163"/>
    </source>
</evidence>
<keyword evidence="1" id="KW-0805">Transcription regulation</keyword>
<organism evidence="6 7">
    <name type="scientific">Paenibacillus campinasensis</name>
    <dbReference type="NCBI Taxonomy" id="66347"/>
    <lineage>
        <taxon>Bacteria</taxon>
        <taxon>Bacillati</taxon>
        <taxon>Bacillota</taxon>
        <taxon>Bacilli</taxon>
        <taxon>Bacillales</taxon>
        <taxon>Paenibacillaceae</taxon>
        <taxon>Paenibacillus</taxon>
    </lineage>
</organism>
<keyword evidence="3" id="KW-0804">Transcription</keyword>
<sequence>MQLDKIVNVHKVLGDPNRMRILMMLSGGEMNGQMLAQRLHLSQPTVTFHASKLREAGLVRERRDKNHVYFSLQPEYIKEVFDASLSFIFNKGGESSMSVATNETFKASVLKNFFGKDGRLRSIPAQYKKKLVVLEFMVEQLSPGQPYSEKEINEFIKQFHEDYATIRREFIMHEYMYRENGIYVRNPREMWTKWEEVH</sequence>
<evidence type="ECO:0000256" key="1">
    <source>
        <dbReference type="ARBA" id="ARBA00023015"/>
    </source>
</evidence>
<evidence type="ECO:0000256" key="2">
    <source>
        <dbReference type="ARBA" id="ARBA00023125"/>
    </source>
</evidence>
<dbReference type="InterPro" id="IPR051081">
    <property type="entry name" value="HTH_MetalResp_TranReg"/>
</dbReference>
<evidence type="ECO:0000313" key="5">
    <source>
        <dbReference type="EMBL" id="MUG66654.1"/>
    </source>
</evidence>
<comment type="caution">
    <text evidence="6">The sequence shown here is derived from an EMBL/GenBank/DDBJ whole genome shotgun (WGS) entry which is preliminary data.</text>
</comment>
<dbReference type="SMART" id="SM00418">
    <property type="entry name" value="HTH_ARSR"/>
    <property type="match status" value="1"/>
</dbReference>
<dbReference type="PANTHER" id="PTHR33154">
    <property type="entry name" value="TRANSCRIPTIONAL REGULATOR, ARSR FAMILY"/>
    <property type="match status" value="1"/>
</dbReference>
<dbReference type="Gene3D" id="1.10.10.10">
    <property type="entry name" value="Winged helix-like DNA-binding domain superfamily/Winged helix DNA-binding domain"/>
    <property type="match status" value="1"/>
</dbReference>
<dbReference type="PRINTS" id="PR00778">
    <property type="entry name" value="HTHARSR"/>
</dbReference>